<keyword evidence="4" id="KW-0238">DNA-binding</keyword>
<dbReference type="GO" id="GO:0016987">
    <property type="term" value="F:sigma factor activity"/>
    <property type="evidence" value="ECO:0007669"/>
    <property type="project" value="UniProtKB-KW"/>
</dbReference>
<dbReference type="InterPro" id="IPR013249">
    <property type="entry name" value="RNA_pol_sigma70_r4_t2"/>
</dbReference>
<evidence type="ECO:0000256" key="4">
    <source>
        <dbReference type="ARBA" id="ARBA00023125"/>
    </source>
</evidence>
<dbReference type="InterPro" id="IPR036388">
    <property type="entry name" value="WH-like_DNA-bd_sf"/>
</dbReference>
<dbReference type="InterPro" id="IPR014284">
    <property type="entry name" value="RNA_pol_sigma-70_dom"/>
</dbReference>
<dbReference type="Gene3D" id="1.10.10.10">
    <property type="entry name" value="Winged helix-like DNA-binding domain superfamily/Winged helix DNA-binding domain"/>
    <property type="match status" value="1"/>
</dbReference>
<dbReference type="PANTHER" id="PTHR43133:SF8">
    <property type="entry name" value="RNA POLYMERASE SIGMA FACTOR HI_1459-RELATED"/>
    <property type="match status" value="1"/>
</dbReference>
<dbReference type="EMBL" id="MHRX01000032">
    <property type="protein sequence ID" value="OHA33555.1"/>
    <property type="molecule type" value="Genomic_DNA"/>
</dbReference>
<dbReference type="InterPro" id="IPR007627">
    <property type="entry name" value="RNA_pol_sigma70_r2"/>
</dbReference>
<evidence type="ECO:0000313" key="8">
    <source>
        <dbReference type="EMBL" id="OHA33555.1"/>
    </source>
</evidence>
<dbReference type="SUPFAM" id="SSF88946">
    <property type="entry name" value="Sigma2 domain of RNA polymerase sigma factors"/>
    <property type="match status" value="1"/>
</dbReference>
<evidence type="ECO:0000313" key="9">
    <source>
        <dbReference type="Proteomes" id="UP000176221"/>
    </source>
</evidence>
<keyword evidence="5" id="KW-0804">Transcription</keyword>
<feature type="domain" description="RNA polymerase sigma-70 region 2" evidence="6">
    <location>
        <begin position="23"/>
        <end position="81"/>
    </location>
</feature>
<dbReference type="SUPFAM" id="SSF88659">
    <property type="entry name" value="Sigma3 and sigma4 domains of RNA polymerase sigma factors"/>
    <property type="match status" value="1"/>
</dbReference>
<dbReference type="InterPro" id="IPR039425">
    <property type="entry name" value="RNA_pol_sigma-70-like"/>
</dbReference>
<gene>
    <name evidence="8" type="ORF">A2928_01585</name>
</gene>
<dbReference type="PANTHER" id="PTHR43133">
    <property type="entry name" value="RNA POLYMERASE ECF-TYPE SIGMA FACTO"/>
    <property type="match status" value="1"/>
</dbReference>
<evidence type="ECO:0000256" key="1">
    <source>
        <dbReference type="ARBA" id="ARBA00010641"/>
    </source>
</evidence>
<name>A0A1G2NBR0_9BACT</name>
<dbReference type="GO" id="GO:0006352">
    <property type="term" value="P:DNA-templated transcription initiation"/>
    <property type="evidence" value="ECO:0007669"/>
    <property type="project" value="InterPro"/>
</dbReference>
<comment type="caution">
    <text evidence="8">The sequence shown here is derived from an EMBL/GenBank/DDBJ whole genome shotgun (WGS) entry which is preliminary data.</text>
</comment>
<dbReference type="GO" id="GO:0003677">
    <property type="term" value="F:DNA binding"/>
    <property type="evidence" value="ECO:0007669"/>
    <property type="project" value="UniProtKB-KW"/>
</dbReference>
<comment type="similarity">
    <text evidence="1">Belongs to the sigma-70 factor family. ECF subfamily.</text>
</comment>
<accession>A0A1G2NBR0</accession>
<reference evidence="8 9" key="1">
    <citation type="journal article" date="2016" name="Nat. Commun.">
        <title>Thousands of microbial genomes shed light on interconnected biogeochemical processes in an aquifer system.</title>
        <authorList>
            <person name="Anantharaman K."/>
            <person name="Brown C.T."/>
            <person name="Hug L.A."/>
            <person name="Sharon I."/>
            <person name="Castelle C.J."/>
            <person name="Probst A.J."/>
            <person name="Thomas B.C."/>
            <person name="Singh A."/>
            <person name="Wilkins M.J."/>
            <person name="Karaoz U."/>
            <person name="Brodie E.L."/>
            <person name="Williams K.H."/>
            <person name="Hubbard S.S."/>
            <person name="Banfield J.F."/>
        </authorList>
    </citation>
    <scope>NUCLEOTIDE SEQUENCE [LARGE SCALE GENOMIC DNA]</scope>
</reference>
<organism evidence="8 9">
    <name type="scientific">Candidatus Taylorbacteria bacterium RIFCSPLOWO2_01_FULL_45_15b</name>
    <dbReference type="NCBI Taxonomy" id="1802319"/>
    <lineage>
        <taxon>Bacteria</taxon>
        <taxon>Candidatus Tayloriibacteriota</taxon>
    </lineage>
</organism>
<keyword evidence="3" id="KW-0731">Sigma factor</keyword>
<evidence type="ECO:0000256" key="3">
    <source>
        <dbReference type="ARBA" id="ARBA00023082"/>
    </source>
</evidence>
<dbReference type="Gene3D" id="1.10.1740.10">
    <property type="match status" value="1"/>
</dbReference>
<dbReference type="AlphaFoldDB" id="A0A1G2NBR0"/>
<dbReference type="NCBIfam" id="TIGR02937">
    <property type="entry name" value="sigma70-ECF"/>
    <property type="match status" value="1"/>
</dbReference>
<evidence type="ECO:0000256" key="5">
    <source>
        <dbReference type="ARBA" id="ARBA00023163"/>
    </source>
</evidence>
<protein>
    <recommendedName>
        <fullName evidence="10">HTH luxR-type domain-containing protein</fullName>
    </recommendedName>
</protein>
<dbReference type="Proteomes" id="UP000176221">
    <property type="component" value="Unassembled WGS sequence"/>
</dbReference>
<proteinExistence type="inferred from homology"/>
<dbReference type="InterPro" id="IPR013325">
    <property type="entry name" value="RNA_pol_sigma_r2"/>
</dbReference>
<dbReference type="CDD" id="cd06171">
    <property type="entry name" value="Sigma70_r4"/>
    <property type="match status" value="1"/>
</dbReference>
<keyword evidence="2" id="KW-0805">Transcription regulation</keyword>
<evidence type="ECO:0008006" key="10">
    <source>
        <dbReference type="Google" id="ProtNLM"/>
    </source>
</evidence>
<evidence type="ECO:0000256" key="2">
    <source>
        <dbReference type="ARBA" id="ARBA00023015"/>
    </source>
</evidence>
<dbReference type="STRING" id="1802319.A2928_01585"/>
<dbReference type="Pfam" id="PF04542">
    <property type="entry name" value="Sigma70_r2"/>
    <property type="match status" value="1"/>
</dbReference>
<evidence type="ECO:0000259" key="6">
    <source>
        <dbReference type="Pfam" id="PF04542"/>
    </source>
</evidence>
<sequence>MSNKQSPIEQEFISLYEELADPLYRRFVFKISHAERSKDLVQETFTKCWEYISQGKEVKNLKAFIYKIANNLIIDEYRKKKSISLDFLREGGFDAVAKDEDNRIVENAERENVSKIIDRLPSKYRDVVTMRYVDGLTPGEIARVIGETENTVSVRINRSIKKMRDILRIYGKQT</sequence>
<dbReference type="Pfam" id="PF08281">
    <property type="entry name" value="Sigma70_r4_2"/>
    <property type="match status" value="1"/>
</dbReference>
<feature type="domain" description="RNA polymerase sigma factor 70 region 4 type 2" evidence="7">
    <location>
        <begin position="111"/>
        <end position="163"/>
    </location>
</feature>
<dbReference type="InterPro" id="IPR013324">
    <property type="entry name" value="RNA_pol_sigma_r3/r4-like"/>
</dbReference>
<evidence type="ECO:0000259" key="7">
    <source>
        <dbReference type="Pfam" id="PF08281"/>
    </source>
</evidence>